<evidence type="ECO:0000313" key="2">
    <source>
        <dbReference type="Proteomes" id="UP000233551"/>
    </source>
</evidence>
<dbReference type="EMBL" id="PGOL01000477">
    <property type="protein sequence ID" value="PKI70028.1"/>
    <property type="molecule type" value="Genomic_DNA"/>
</dbReference>
<organism evidence="1 2">
    <name type="scientific">Punica granatum</name>
    <name type="common">Pomegranate</name>
    <dbReference type="NCBI Taxonomy" id="22663"/>
    <lineage>
        <taxon>Eukaryota</taxon>
        <taxon>Viridiplantae</taxon>
        <taxon>Streptophyta</taxon>
        <taxon>Embryophyta</taxon>
        <taxon>Tracheophyta</taxon>
        <taxon>Spermatophyta</taxon>
        <taxon>Magnoliopsida</taxon>
        <taxon>eudicotyledons</taxon>
        <taxon>Gunneridae</taxon>
        <taxon>Pentapetalae</taxon>
        <taxon>rosids</taxon>
        <taxon>malvids</taxon>
        <taxon>Myrtales</taxon>
        <taxon>Lythraceae</taxon>
        <taxon>Punica</taxon>
    </lineage>
</organism>
<name>A0A2I0KNI1_PUNGR</name>
<comment type="caution">
    <text evidence="1">The sequence shown here is derived from an EMBL/GenBank/DDBJ whole genome shotgun (WGS) entry which is preliminary data.</text>
</comment>
<keyword evidence="2" id="KW-1185">Reference proteome</keyword>
<dbReference type="AlphaFoldDB" id="A0A2I0KNI1"/>
<accession>A0A2I0KNI1</accession>
<gene>
    <name evidence="1" type="ORF">CRG98_009631</name>
</gene>
<reference evidence="1 2" key="1">
    <citation type="submission" date="2017-11" db="EMBL/GenBank/DDBJ databases">
        <title>De-novo sequencing of pomegranate (Punica granatum L.) genome.</title>
        <authorList>
            <person name="Akparov Z."/>
            <person name="Amiraslanov A."/>
            <person name="Hajiyeva S."/>
            <person name="Abbasov M."/>
            <person name="Kaur K."/>
            <person name="Hamwieh A."/>
            <person name="Solovyev V."/>
            <person name="Salamov A."/>
            <person name="Braich B."/>
            <person name="Kosarev P."/>
            <person name="Mahmoud A."/>
            <person name="Hajiyev E."/>
            <person name="Babayeva S."/>
            <person name="Izzatullayeva V."/>
            <person name="Mammadov A."/>
            <person name="Mammadov A."/>
            <person name="Sharifova S."/>
            <person name="Ojaghi J."/>
            <person name="Eynullazada K."/>
            <person name="Bayramov B."/>
            <person name="Abdulazimova A."/>
            <person name="Shahmuradov I."/>
        </authorList>
    </citation>
    <scope>NUCLEOTIDE SEQUENCE [LARGE SCALE GENOMIC DNA]</scope>
    <source>
        <strain evidence="2">cv. AG2017</strain>
        <tissue evidence="1">Leaf</tissue>
    </source>
</reference>
<sequence length="53" mass="6239">MAGMEEAIETVAAMEGELYRWRERRSSAESSLRKREIKSAYVLFWKDDDHICS</sequence>
<dbReference type="Proteomes" id="UP000233551">
    <property type="component" value="Unassembled WGS sequence"/>
</dbReference>
<proteinExistence type="predicted"/>
<evidence type="ECO:0000313" key="1">
    <source>
        <dbReference type="EMBL" id="PKI70028.1"/>
    </source>
</evidence>
<protein>
    <submittedName>
        <fullName evidence="1">Uncharacterized protein</fullName>
    </submittedName>
</protein>